<accession>A0ABD3DFG1</accession>
<gene>
    <name evidence="2" type="ORF">CASFOL_015911</name>
</gene>
<sequence length="93" mass="9846">MPNLEVRSSGPTSPTRIVVLLVMMCAVVGGPLIDPPPSASPPLFRPEAVVEADEAVMEEDYAIWNPTPYFGGGGDGAPIPHPRFAFKAFAHST</sequence>
<organism evidence="2 3">
    <name type="scientific">Castilleja foliolosa</name>
    <dbReference type="NCBI Taxonomy" id="1961234"/>
    <lineage>
        <taxon>Eukaryota</taxon>
        <taxon>Viridiplantae</taxon>
        <taxon>Streptophyta</taxon>
        <taxon>Embryophyta</taxon>
        <taxon>Tracheophyta</taxon>
        <taxon>Spermatophyta</taxon>
        <taxon>Magnoliopsida</taxon>
        <taxon>eudicotyledons</taxon>
        <taxon>Gunneridae</taxon>
        <taxon>Pentapetalae</taxon>
        <taxon>asterids</taxon>
        <taxon>lamiids</taxon>
        <taxon>Lamiales</taxon>
        <taxon>Orobanchaceae</taxon>
        <taxon>Pedicularideae</taxon>
        <taxon>Castillejinae</taxon>
        <taxon>Castilleja</taxon>
    </lineage>
</organism>
<dbReference type="EMBL" id="JAVIJP010000017">
    <property type="protein sequence ID" value="KAL3640943.1"/>
    <property type="molecule type" value="Genomic_DNA"/>
</dbReference>
<protein>
    <submittedName>
        <fullName evidence="2">Uncharacterized protein</fullName>
    </submittedName>
</protein>
<name>A0ABD3DFG1_9LAMI</name>
<dbReference type="Proteomes" id="UP001632038">
    <property type="component" value="Unassembled WGS sequence"/>
</dbReference>
<comment type="caution">
    <text evidence="2">The sequence shown here is derived from an EMBL/GenBank/DDBJ whole genome shotgun (WGS) entry which is preliminary data.</text>
</comment>
<keyword evidence="3" id="KW-1185">Reference proteome</keyword>
<evidence type="ECO:0000313" key="3">
    <source>
        <dbReference type="Proteomes" id="UP001632038"/>
    </source>
</evidence>
<proteinExistence type="predicted"/>
<keyword evidence="1" id="KW-0732">Signal</keyword>
<evidence type="ECO:0000256" key="1">
    <source>
        <dbReference type="SAM" id="SignalP"/>
    </source>
</evidence>
<reference evidence="3" key="1">
    <citation type="journal article" date="2024" name="IScience">
        <title>Strigolactones Initiate the Formation of Haustorium-like Structures in Castilleja.</title>
        <authorList>
            <person name="Buerger M."/>
            <person name="Peterson D."/>
            <person name="Chory J."/>
        </authorList>
    </citation>
    <scope>NUCLEOTIDE SEQUENCE [LARGE SCALE GENOMIC DNA]</scope>
</reference>
<dbReference type="AlphaFoldDB" id="A0ABD3DFG1"/>
<feature type="signal peptide" evidence="1">
    <location>
        <begin position="1"/>
        <end position="29"/>
    </location>
</feature>
<evidence type="ECO:0000313" key="2">
    <source>
        <dbReference type="EMBL" id="KAL3640943.1"/>
    </source>
</evidence>
<feature type="chain" id="PRO_5044748931" evidence="1">
    <location>
        <begin position="30"/>
        <end position="93"/>
    </location>
</feature>